<gene>
    <name evidence="2" type="ORF">HGA02_03835</name>
</gene>
<name>A0ABX1JWJ3_9CELL</name>
<feature type="non-terminal residue" evidence="2">
    <location>
        <position position="51"/>
    </location>
</feature>
<keyword evidence="3" id="KW-1185">Reference proteome</keyword>
<evidence type="ECO:0000256" key="1">
    <source>
        <dbReference type="SAM" id="Phobius"/>
    </source>
</evidence>
<comment type="caution">
    <text evidence="2">The sequence shown here is derived from an EMBL/GenBank/DDBJ whole genome shotgun (WGS) entry which is preliminary data.</text>
</comment>
<keyword evidence="1" id="KW-0472">Membrane</keyword>
<evidence type="ECO:0000313" key="2">
    <source>
        <dbReference type="EMBL" id="NKY38684.1"/>
    </source>
</evidence>
<protein>
    <submittedName>
        <fullName evidence="2">Uncharacterized protein</fullName>
    </submittedName>
</protein>
<sequence>MSLTSGTRGRRRTLVGLLGAVLLVVFAVVFVVVTTVGLVVWVIVRDPGTAE</sequence>
<accession>A0ABX1JWJ3</accession>
<evidence type="ECO:0000313" key="3">
    <source>
        <dbReference type="Proteomes" id="UP000777774"/>
    </source>
</evidence>
<dbReference type="EMBL" id="JAAXOY010000049">
    <property type="protein sequence ID" value="NKY38684.1"/>
    <property type="molecule type" value="Genomic_DNA"/>
</dbReference>
<feature type="transmembrane region" description="Helical" evidence="1">
    <location>
        <begin position="12"/>
        <end position="44"/>
    </location>
</feature>
<keyword evidence="1" id="KW-1133">Transmembrane helix</keyword>
<dbReference type="Proteomes" id="UP000777774">
    <property type="component" value="Unassembled WGS sequence"/>
</dbReference>
<organism evidence="2 3">
    <name type="scientific">Cellulomonas septica</name>
    <dbReference type="NCBI Taxonomy" id="285080"/>
    <lineage>
        <taxon>Bacteria</taxon>
        <taxon>Bacillati</taxon>
        <taxon>Actinomycetota</taxon>
        <taxon>Actinomycetes</taxon>
        <taxon>Micrococcales</taxon>
        <taxon>Cellulomonadaceae</taxon>
        <taxon>Cellulomonas</taxon>
    </lineage>
</organism>
<reference evidence="2 3" key="1">
    <citation type="submission" date="2020-04" db="EMBL/GenBank/DDBJ databases">
        <title>MicrobeNet Type strains.</title>
        <authorList>
            <person name="Nicholson A.C."/>
        </authorList>
    </citation>
    <scope>NUCLEOTIDE SEQUENCE [LARGE SCALE GENOMIC DNA]</scope>
    <source>
        <strain evidence="2 3">ATCC BAA-787</strain>
    </source>
</reference>
<proteinExistence type="predicted"/>
<keyword evidence="1" id="KW-0812">Transmembrane</keyword>